<accession>A0A9N9PPZ4</accession>
<dbReference type="AlphaFoldDB" id="A0A9N9PPZ4"/>
<gene>
    <name evidence="2" type="ORF">HYFRA_00007446</name>
</gene>
<keyword evidence="3" id="KW-1185">Reference proteome</keyword>
<proteinExistence type="predicted"/>
<feature type="compositionally biased region" description="Polar residues" evidence="1">
    <location>
        <begin position="1"/>
        <end position="13"/>
    </location>
</feature>
<feature type="compositionally biased region" description="Basic and acidic residues" evidence="1">
    <location>
        <begin position="208"/>
        <end position="220"/>
    </location>
</feature>
<feature type="region of interest" description="Disordered" evidence="1">
    <location>
        <begin position="1"/>
        <end position="95"/>
    </location>
</feature>
<evidence type="ECO:0000313" key="2">
    <source>
        <dbReference type="EMBL" id="CAG8951530.1"/>
    </source>
</evidence>
<dbReference type="Proteomes" id="UP000696280">
    <property type="component" value="Unassembled WGS sequence"/>
</dbReference>
<feature type="compositionally biased region" description="Basic and acidic residues" evidence="1">
    <location>
        <begin position="65"/>
        <end position="89"/>
    </location>
</feature>
<feature type="compositionally biased region" description="Polar residues" evidence="1">
    <location>
        <begin position="225"/>
        <end position="251"/>
    </location>
</feature>
<dbReference type="OrthoDB" id="10637872at2759"/>
<protein>
    <submittedName>
        <fullName evidence="2">Uncharacterized protein</fullName>
    </submittedName>
</protein>
<feature type="region of interest" description="Disordered" evidence="1">
    <location>
        <begin position="208"/>
        <end position="251"/>
    </location>
</feature>
<organism evidence="2 3">
    <name type="scientific">Hymenoscyphus fraxineus</name>
    <dbReference type="NCBI Taxonomy" id="746836"/>
    <lineage>
        <taxon>Eukaryota</taxon>
        <taxon>Fungi</taxon>
        <taxon>Dikarya</taxon>
        <taxon>Ascomycota</taxon>
        <taxon>Pezizomycotina</taxon>
        <taxon>Leotiomycetes</taxon>
        <taxon>Helotiales</taxon>
        <taxon>Helotiaceae</taxon>
        <taxon>Hymenoscyphus</taxon>
    </lineage>
</organism>
<reference evidence="2" key="1">
    <citation type="submission" date="2021-07" db="EMBL/GenBank/DDBJ databases">
        <authorList>
            <person name="Durling M."/>
        </authorList>
    </citation>
    <scope>NUCLEOTIDE SEQUENCE</scope>
</reference>
<evidence type="ECO:0000313" key="3">
    <source>
        <dbReference type="Proteomes" id="UP000696280"/>
    </source>
</evidence>
<dbReference type="EMBL" id="CAJVRL010000043">
    <property type="protein sequence ID" value="CAG8951530.1"/>
    <property type="molecule type" value="Genomic_DNA"/>
</dbReference>
<sequence length="447" mass="49404">MGLNWKRNQNDVSNWGGCQERTSTRGLNEEGEETKGGWAAKQDIATQTKGDDAAELENSQSVGRGEGDGEEEKRGRGEEEKRRRGEGEKVQNGFRDSGSSGYVVGLFRLCPERAGARDADFLQRATAIFHNNTNSTRSPLEDTSTVSLDLCSPNSWPHVSPRSYPSTGSSRGATSHGHIFCHLASGAQILDQYINKCVSSRIVKTSYGKDRGNKHPELSPKRQGAASTLQSSEQENGVTNRGHTEPRSSPSMGVIWVTSWNRANEFPNLPGPGEILGPSTPYLLASSATKEGLYRDMSDHAFTSLHQPPWSCLIHTNKRTPVMQVTIFEAQVLNKDPFAGSANEFCAERSQENGWNRRVAWLLNSYSCLPTSGRFLLCRRNGYVVTYELLDPQLRGDHVQCAILGISRSIMREENPCILLQFEINSYFVSRSGSLPDRHTGSSYTIP</sequence>
<name>A0A9N9PPZ4_9HELO</name>
<comment type="caution">
    <text evidence="2">The sequence shown here is derived from an EMBL/GenBank/DDBJ whole genome shotgun (WGS) entry which is preliminary data.</text>
</comment>
<evidence type="ECO:0000256" key="1">
    <source>
        <dbReference type="SAM" id="MobiDB-lite"/>
    </source>
</evidence>